<evidence type="ECO:0000313" key="15">
    <source>
        <dbReference type="Proteomes" id="UP000672097"/>
    </source>
</evidence>
<organism evidence="14 15">
    <name type="scientific">Ideonella paludis</name>
    <dbReference type="NCBI Taxonomy" id="1233411"/>
    <lineage>
        <taxon>Bacteria</taxon>
        <taxon>Pseudomonadati</taxon>
        <taxon>Pseudomonadota</taxon>
        <taxon>Betaproteobacteria</taxon>
        <taxon>Burkholderiales</taxon>
        <taxon>Sphaerotilaceae</taxon>
        <taxon>Ideonella</taxon>
    </lineage>
</organism>
<evidence type="ECO:0000259" key="13">
    <source>
        <dbReference type="Pfam" id="PF01288"/>
    </source>
</evidence>
<accession>A0ABS5E0J0</accession>
<dbReference type="RefSeq" id="WP_210810324.1">
    <property type="nucleotide sequence ID" value="NZ_JAGQDG010000006.1"/>
</dbReference>
<comment type="similarity">
    <text evidence="2">Belongs to the HPPK family.</text>
</comment>
<evidence type="ECO:0000256" key="10">
    <source>
        <dbReference type="ARBA" id="ARBA00029409"/>
    </source>
</evidence>
<dbReference type="SUPFAM" id="SSF55083">
    <property type="entry name" value="6-hydroxymethyl-7,8-dihydropterin pyrophosphokinase, HPPK"/>
    <property type="match status" value="1"/>
</dbReference>
<evidence type="ECO:0000256" key="11">
    <source>
        <dbReference type="ARBA" id="ARBA00029766"/>
    </source>
</evidence>
<dbReference type="PANTHER" id="PTHR43071:SF1">
    <property type="entry name" value="2-AMINO-4-HYDROXY-6-HYDROXYMETHYLDIHYDROPTERIDINE PYROPHOSPHOKINASE"/>
    <property type="match status" value="1"/>
</dbReference>
<evidence type="ECO:0000256" key="3">
    <source>
        <dbReference type="ARBA" id="ARBA00013253"/>
    </source>
</evidence>
<keyword evidence="9" id="KW-0289">Folate biosynthesis</keyword>
<comment type="pathway">
    <text evidence="1">Cofactor biosynthesis; tetrahydrofolate biosynthesis; 2-amino-4-hydroxy-6-hydroxymethyl-7,8-dihydropteridine diphosphate from 7,8-dihydroneopterin triphosphate: step 4/4.</text>
</comment>
<reference evidence="14 15" key="1">
    <citation type="submission" date="2021-04" db="EMBL/GenBank/DDBJ databases">
        <title>The genome sequence of type strain Ideonella paludis KCTC 32238.</title>
        <authorList>
            <person name="Liu Y."/>
        </authorList>
    </citation>
    <scope>NUCLEOTIDE SEQUENCE [LARGE SCALE GENOMIC DNA]</scope>
    <source>
        <strain evidence="14 15">KCTC 32238</strain>
    </source>
</reference>
<dbReference type="InterPro" id="IPR035907">
    <property type="entry name" value="Hppk_sf"/>
</dbReference>
<evidence type="ECO:0000256" key="2">
    <source>
        <dbReference type="ARBA" id="ARBA00005810"/>
    </source>
</evidence>
<keyword evidence="5 14" id="KW-0808">Transferase</keyword>
<keyword evidence="8" id="KW-0067">ATP-binding</keyword>
<evidence type="ECO:0000256" key="5">
    <source>
        <dbReference type="ARBA" id="ARBA00022679"/>
    </source>
</evidence>
<feature type="domain" description="7,8-dihydro-6-hydroxymethylpterin-pyrophosphokinase" evidence="13">
    <location>
        <begin position="11"/>
        <end position="136"/>
    </location>
</feature>
<dbReference type="CDD" id="cd00483">
    <property type="entry name" value="HPPK"/>
    <property type="match status" value="1"/>
</dbReference>
<gene>
    <name evidence="14" type="primary">folK</name>
    <name evidence="14" type="ORF">KAK11_16485</name>
</gene>
<dbReference type="GO" id="GO:0003848">
    <property type="term" value="F:2-amino-4-hydroxy-6-hydroxymethyldihydropteridine diphosphokinase activity"/>
    <property type="evidence" value="ECO:0007669"/>
    <property type="project" value="UniProtKB-EC"/>
</dbReference>
<evidence type="ECO:0000256" key="12">
    <source>
        <dbReference type="ARBA" id="ARBA00033413"/>
    </source>
</evidence>
<dbReference type="NCBIfam" id="TIGR01498">
    <property type="entry name" value="folK"/>
    <property type="match status" value="1"/>
</dbReference>
<comment type="caution">
    <text evidence="14">The sequence shown here is derived from an EMBL/GenBank/DDBJ whole genome shotgun (WGS) entry which is preliminary data.</text>
</comment>
<keyword evidence="6" id="KW-0547">Nucleotide-binding</keyword>
<dbReference type="Gene3D" id="3.30.70.560">
    <property type="entry name" value="7,8-Dihydro-6-hydroxymethylpterin-pyrophosphokinase HPPK"/>
    <property type="match status" value="1"/>
</dbReference>
<dbReference type="Proteomes" id="UP000672097">
    <property type="component" value="Unassembled WGS sequence"/>
</dbReference>
<keyword evidence="15" id="KW-1185">Reference proteome</keyword>
<evidence type="ECO:0000256" key="8">
    <source>
        <dbReference type="ARBA" id="ARBA00022840"/>
    </source>
</evidence>
<evidence type="ECO:0000256" key="6">
    <source>
        <dbReference type="ARBA" id="ARBA00022741"/>
    </source>
</evidence>
<sequence length="166" mass="17835">MVALAPDHALIGLGANLGDAVGAVRSAAQALGHLPKTRLLACSPLYRSAPWQAEGPDFINAVAWLQTGLQPLELLEALQALELQHGRERPYPNAPRTLDLDLLMMGELQMNTPRLTLPHPRMHLRAFVLQPLQDLLPDVHIPGVVPTGAVGAWVSSTSGQAMARLT</sequence>
<dbReference type="InterPro" id="IPR000550">
    <property type="entry name" value="Hppk"/>
</dbReference>
<dbReference type="EC" id="2.7.6.3" evidence="3"/>
<evidence type="ECO:0000256" key="9">
    <source>
        <dbReference type="ARBA" id="ARBA00022909"/>
    </source>
</evidence>
<protein>
    <recommendedName>
        <fullName evidence="4">2-amino-4-hydroxy-6-hydroxymethyldihydropteridine pyrophosphokinase</fullName>
        <ecNumber evidence="3">2.7.6.3</ecNumber>
    </recommendedName>
    <alternativeName>
        <fullName evidence="11">6-hydroxymethyl-7,8-dihydropterin pyrophosphokinase</fullName>
    </alternativeName>
    <alternativeName>
        <fullName evidence="12">7,8-dihydro-6-hydroxymethylpterin-pyrophosphokinase</fullName>
    </alternativeName>
</protein>
<proteinExistence type="inferred from homology"/>
<dbReference type="EMBL" id="JAGQDG010000006">
    <property type="protein sequence ID" value="MBQ0936926.1"/>
    <property type="molecule type" value="Genomic_DNA"/>
</dbReference>
<comment type="function">
    <text evidence="10">Catalyzes the transfer of pyrophosphate from adenosine triphosphate (ATP) to 6-hydroxymethyl-7,8-dihydropterin, an enzymatic step in folate biosynthesis pathway.</text>
</comment>
<evidence type="ECO:0000256" key="4">
    <source>
        <dbReference type="ARBA" id="ARBA00016218"/>
    </source>
</evidence>
<dbReference type="Pfam" id="PF01288">
    <property type="entry name" value="HPPK"/>
    <property type="match status" value="1"/>
</dbReference>
<evidence type="ECO:0000313" key="14">
    <source>
        <dbReference type="EMBL" id="MBQ0936926.1"/>
    </source>
</evidence>
<dbReference type="PANTHER" id="PTHR43071">
    <property type="entry name" value="2-AMINO-4-HYDROXY-6-HYDROXYMETHYLDIHYDROPTERIDINE PYROPHOSPHOKINASE"/>
    <property type="match status" value="1"/>
</dbReference>
<keyword evidence="7" id="KW-0418">Kinase</keyword>
<evidence type="ECO:0000256" key="1">
    <source>
        <dbReference type="ARBA" id="ARBA00005051"/>
    </source>
</evidence>
<name>A0ABS5E0J0_9BURK</name>
<evidence type="ECO:0000256" key="7">
    <source>
        <dbReference type="ARBA" id="ARBA00022777"/>
    </source>
</evidence>